<evidence type="ECO:0000313" key="3">
    <source>
        <dbReference type="Proteomes" id="UP001405405"/>
    </source>
</evidence>
<name>A0ABV0CJ62_9NEIS</name>
<accession>A0ABV0CJ62</accession>
<organism evidence="2 3">
    <name type="scientific">Chromobacterium indicum</name>
    <dbReference type="NCBI Taxonomy" id="3110228"/>
    <lineage>
        <taxon>Bacteria</taxon>
        <taxon>Pseudomonadati</taxon>
        <taxon>Pseudomonadota</taxon>
        <taxon>Betaproteobacteria</taxon>
        <taxon>Neisseriales</taxon>
        <taxon>Chromobacteriaceae</taxon>
        <taxon>Chromobacterium</taxon>
    </lineage>
</organism>
<comment type="caution">
    <text evidence="2">The sequence shown here is derived from an EMBL/GenBank/DDBJ whole genome shotgun (WGS) entry which is preliminary data.</text>
</comment>
<protein>
    <submittedName>
        <fullName evidence="2">Nucleotide-binding protein</fullName>
    </submittedName>
</protein>
<dbReference type="Pfam" id="PF10137">
    <property type="entry name" value="CAP12-PCTIR_TIR"/>
    <property type="match status" value="1"/>
</dbReference>
<proteinExistence type="predicted"/>
<gene>
    <name evidence="2" type="ORF">VA599_06720</name>
</gene>
<evidence type="ECO:0000259" key="1">
    <source>
        <dbReference type="Pfam" id="PF10137"/>
    </source>
</evidence>
<dbReference type="EMBL" id="JAYFSJ010000004">
    <property type="protein sequence ID" value="MEN7430433.1"/>
    <property type="molecule type" value="Genomic_DNA"/>
</dbReference>
<evidence type="ECO:0000313" key="2">
    <source>
        <dbReference type="EMBL" id="MEN7430433.1"/>
    </source>
</evidence>
<dbReference type="InterPro" id="IPR019302">
    <property type="entry name" value="CAP12/PCTIR_TIR_dom"/>
</dbReference>
<feature type="domain" description="CD-NTase-associated protein 12/Pycsar effector protein TIR" evidence="1">
    <location>
        <begin position="128"/>
        <end position="238"/>
    </location>
</feature>
<reference evidence="2 3" key="1">
    <citation type="submission" date="2023-12" db="EMBL/GenBank/DDBJ databases">
        <title>Chromobacterium sp. strain TRC.1.1.SA producing antimicrobial pigment.</title>
        <authorList>
            <person name="Verma N."/>
            <person name="Choksket S."/>
            <person name="Pinnaka A.K."/>
            <person name="Korpole S."/>
        </authorList>
    </citation>
    <scope>NUCLEOTIDE SEQUENCE [LARGE SCALE GENOMIC DNA]</scope>
    <source>
        <strain evidence="2 3">TRC1.1.SA</strain>
    </source>
</reference>
<dbReference type="Proteomes" id="UP001405405">
    <property type="component" value="Unassembled WGS sequence"/>
</dbReference>
<dbReference type="RefSeq" id="WP_225548283.1">
    <property type="nucleotide sequence ID" value="NZ_JAYFSJ010000004.1"/>
</dbReference>
<keyword evidence="3" id="KW-1185">Reference proteome</keyword>
<sequence>MNAATLMAKLAGIRKAVEDVLNENVSRNRSQGETRLRAQYEPDLVGHYFAQANDYVNKLKTLLPELYGDFQAIDTEAAVKMALSANDPKPNYFGRQQLERLSRDIDQVFEIRANSQLQQPVRAAPKCVFITHGKSHDWRAVQEYVEKDVQLPTIELAQQPNIGRTIIEKLFDSAGNCDSAVIVMTGDDTAGEEVRARENVLHEIGFFQGRYGRDRVVLLHEEGVNIPTNLSGVVYSSFPKGRIEASFHLLLRELKAMYNG</sequence>